<dbReference type="EMBL" id="BLXT01004526">
    <property type="protein sequence ID" value="GFO14117.1"/>
    <property type="molecule type" value="Genomic_DNA"/>
</dbReference>
<gene>
    <name evidence="1" type="ORF">PoB_004062200</name>
</gene>
<protein>
    <submittedName>
        <fullName evidence="1">Uncharacterized protein</fullName>
    </submittedName>
</protein>
<evidence type="ECO:0000313" key="1">
    <source>
        <dbReference type="EMBL" id="GFO14117.1"/>
    </source>
</evidence>
<proteinExistence type="predicted"/>
<sequence>MNHWGTTNPRMLERGLATIPQEVVIHVTHANSNEQNNTIIALLRRMHGGKLIDKSSTKQVEKQAKLIDGIKFNCPDVSATQGE</sequence>
<keyword evidence="2" id="KW-1185">Reference proteome</keyword>
<comment type="caution">
    <text evidence="1">The sequence shown here is derived from an EMBL/GenBank/DDBJ whole genome shotgun (WGS) entry which is preliminary data.</text>
</comment>
<reference evidence="1 2" key="1">
    <citation type="journal article" date="2021" name="Elife">
        <title>Chloroplast acquisition without the gene transfer in kleptoplastic sea slugs, Plakobranchus ocellatus.</title>
        <authorList>
            <person name="Maeda T."/>
            <person name="Takahashi S."/>
            <person name="Yoshida T."/>
            <person name="Shimamura S."/>
            <person name="Takaki Y."/>
            <person name="Nagai Y."/>
            <person name="Toyoda A."/>
            <person name="Suzuki Y."/>
            <person name="Arimoto A."/>
            <person name="Ishii H."/>
            <person name="Satoh N."/>
            <person name="Nishiyama T."/>
            <person name="Hasebe M."/>
            <person name="Maruyama T."/>
            <person name="Minagawa J."/>
            <person name="Obokata J."/>
            <person name="Shigenobu S."/>
        </authorList>
    </citation>
    <scope>NUCLEOTIDE SEQUENCE [LARGE SCALE GENOMIC DNA]</scope>
</reference>
<evidence type="ECO:0000313" key="2">
    <source>
        <dbReference type="Proteomes" id="UP000735302"/>
    </source>
</evidence>
<organism evidence="1 2">
    <name type="scientific">Plakobranchus ocellatus</name>
    <dbReference type="NCBI Taxonomy" id="259542"/>
    <lineage>
        <taxon>Eukaryota</taxon>
        <taxon>Metazoa</taxon>
        <taxon>Spiralia</taxon>
        <taxon>Lophotrochozoa</taxon>
        <taxon>Mollusca</taxon>
        <taxon>Gastropoda</taxon>
        <taxon>Heterobranchia</taxon>
        <taxon>Euthyneura</taxon>
        <taxon>Panpulmonata</taxon>
        <taxon>Sacoglossa</taxon>
        <taxon>Placobranchoidea</taxon>
        <taxon>Plakobranchidae</taxon>
        <taxon>Plakobranchus</taxon>
    </lineage>
</organism>
<name>A0AAV4B4R5_9GAST</name>
<accession>A0AAV4B4R5</accession>
<dbReference type="Proteomes" id="UP000735302">
    <property type="component" value="Unassembled WGS sequence"/>
</dbReference>
<dbReference type="AlphaFoldDB" id="A0AAV4B4R5"/>